<feature type="transmembrane region" description="Helical" evidence="1">
    <location>
        <begin position="34"/>
        <end position="52"/>
    </location>
</feature>
<organism evidence="2 3">
    <name type="scientific">Candidatus Woesebacteria bacterium GW2011_GWA2_40_7</name>
    <dbReference type="NCBI Taxonomy" id="1618562"/>
    <lineage>
        <taxon>Bacteria</taxon>
        <taxon>Candidatus Woeseibacteriota</taxon>
    </lineage>
</organism>
<dbReference type="AlphaFoldDB" id="A0A0G0TAJ8"/>
<sequence>MQRNILNDIPYVMTDESEGIQKKGGGLVSAIFRLIPYILIIALGAAGGIFTAQQKPEWFGLSKGAQAVQAEVDSLVAQVGKLISLPTDEKPTVATVIDASKVKDQSFFANAKNDDKVLIYQKAAKAILYRPSENRIIEVGALNINSQAISSPSPTPAATP</sequence>
<evidence type="ECO:0000256" key="1">
    <source>
        <dbReference type="SAM" id="Phobius"/>
    </source>
</evidence>
<evidence type="ECO:0000313" key="2">
    <source>
        <dbReference type="EMBL" id="KKR71831.1"/>
    </source>
</evidence>
<comment type="caution">
    <text evidence="2">The sequence shown here is derived from an EMBL/GenBank/DDBJ whole genome shotgun (WGS) entry which is preliminary data.</text>
</comment>
<keyword evidence="1" id="KW-1133">Transmembrane helix</keyword>
<name>A0A0G0TAJ8_9BACT</name>
<keyword evidence="1" id="KW-0812">Transmembrane</keyword>
<keyword evidence="1" id="KW-0472">Membrane</keyword>
<accession>A0A0G0TAJ8</accession>
<evidence type="ECO:0000313" key="3">
    <source>
        <dbReference type="Proteomes" id="UP000034013"/>
    </source>
</evidence>
<gene>
    <name evidence="2" type="ORF">UU16_C0052G0008</name>
</gene>
<proteinExistence type="predicted"/>
<reference evidence="2 3" key="1">
    <citation type="journal article" date="2015" name="Nature">
        <title>rRNA introns, odd ribosomes, and small enigmatic genomes across a large radiation of phyla.</title>
        <authorList>
            <person name="Brown C.T."/>
            <person name="Hug L.A."/>
            <person name="Thomas B.C."/>
            <person name="Sharon I."/>
            <person name="Castelle C.J."/>
            <person name="Singh A."/>
            <person name="Wilkins M.J."/>
            <person name="Williams K.H."/>
            <person name="Banfield J.F."/>
        </authorList>
    </citation>
    <scope>NUCLEOTIDE SEQUENCE [LARGE SCALE GENOMIC DNA]</scope>
</reference>
<protein>
    <submittedName>
        <fullName evidence="2">Uncharacterized protein</fullName>
    </submittedName>
</protein>
<dbReference type="EMBL" id="LBZO01000052">
    <property type="protein sequence ID" value="KKR71831.1"/>
    <property type="molecule type" value="Genomic_DNA"/>
</dbReference>
<dbReference type="Proteomes" id="UP000034013">
    <property type="component" value="Unassembled WGS sequence"/>
</dbReference>